<dbReference type="Proteomes" id="UP000011715">
    <property type="component" value="Unassembled WGS sequence"/>
</dbReference>
<reference evidence="3" key="1">
    <citation type="submission" date="2010-05" db="EMBL/GenBank/DDBJ databases">
        <title>The genome sequence of Magnaporthe poae strain ATCC 64411.</title>
        <authorList>
            <person name="Ma L.-J."/>
            <person name="Dead R."/>
            <person name="Young S."/>
            <person name="Zeng Q."/>
            <person name="Koehrsen M."/>
            <person name="Alvarado L."/>
            <person name="Berlin A."/>
            <person name="Chapman S.B."/>
            <person name="Chen Z."/>
            <person name="Freedman E."/>
            <person name="Gellesch M."/>
            <person name="Goldberg J."/>
            <person name="Griggs A."/>
            <person name="Gujja S."/>
            <person name="Heilman E.R."/>
            <person name="Heiman D."/>
            <person name="Hepburn T."/>
            <person name="Howarth C."/>
            <person name="Jen D."/>
            <person name="Larson L."/>
            <person name="Mehta T."/>
            <person name="Neiman D."/>
            <person name="Pearson M."/>
            <person name="Roberts A."/>
            <person name="Saif S."/>
            <person name="Shea T."/>
            <person name="Shenoy N."/>
            <person name="Sisk P."/>
            <person name="Stolte C."/>
            <person name="Sykes S."/>
            <person name="Walk T."/>
            <person name="White J."/>
            <person name="Yandava C."/>
            <person name="Haas B."/>
            <person name="Nusbaum C."/>
            <person name="Birren B."/>
        </authorList>
    </citation>
    <scope>NUCLEOTIDE SEQUENCE [LARGE SCALE GENOMIC DNA]</scope>
    <source>
        <strain evidence="3">ATCC 64411 / 73-15</strain>
    </source>
</reference>
<reference evidence="1" key="3">
    <citation type="submission" date="2011-03" db="EMBL/GenBank/DDBJ databases">
        <title>Annotation of Magnaporthe poae ATCC 64411.</title>
        <authorList>
            <person name="Ma L.-J."/>
            <person name="Dead R."/>
            <person name="Young S.K."/>
            <person name="Zeng Q."/>
            <person name="Gargeya S."/>
            <person name="Fitzgerald M."/>
            <person name="Haas B."/>
            <person name="Abouelleil A."/>
            <person name="Alvarado L."/>
            <person name="Arachchi H.M."/>
            <person name="Berlin A."/>
            <person name="Brown A."/>
            <person name="Chapman S.B."/>
            <person name="Chen Z."/>
            <person name="Dunbar C."/>
            <person name="Freedman E."/>
            <person name="Gearin G."/>
            <person name="Gellesch M."/>
            <person name="Goldberg J."/>
            <person name="Griggs A."/>
            <person name="Gujja S."/>
            <person name="Heiman D."/>
            <person name="Howarth C."/>
            <person name="Larson L."/>
            <person name="Lui A."/>
            <person name="MacDonald P.J.P."/>
            <person name="Mehta T."/>
            <person name="Montmayeur A."/>
            <person name="Murphy C."/>
            <person name="Neiman D."/>
            <person name="Pearson M."/>
            <person name="Priest M."/>
            <person name="Roberts A."/>
            <person name="Saif S."/>
            <person name="Shea T."/>
            <person name="Shenoy N."/>
            <person name="Sisk P."/>
            <person name="Stolte C."/>
            <person name="Sykes S."/>
            <person name="Yandava C."/>
            <person name="Wortman J."/>
            <person name="Nusbaum C."/>
            <person name="Birren B."/>
        </authorList>
    </citation>
    <scope>NUCLEOTIDE SEQUENCE</scope>
    <source>
        <strain evidence="1">ATCC 64411</strain>
    </source>
</reference>
<accession>A0A0C4DMB5</accession>
<reference evidence="2" key="4">
    <citation type="journal article" date="2015" name="G3 (Bethesda)">
        <title>Genome sequences of three phytopathogenic species of the Magnaporthaceae family of fungi.</title>
        <authorList>
            <person name="Okagaki L.H."/>
            <person name="Nunes C.C."/>
            <person name="Sailsbery J."/>
            <person name="Clay B."/>
            <person name="Brown D."/>
            <person name="John T."/>
            <person name="Oh Y."/>
            <person name="Young N."/>
            <person name="Fitzgerald M."/>
            <person name="Haas B.J."/>
            <person name="Zeng Q."/>
            <person name="Young S."/>
            <person name="Adiconis X."/>
            <person name="Fan L."/>
            <person name="Levin J.Z."/>
            <person name="Mitchell T.K."/>
            <person name="Okubara P.A."/>
            <person name="Farman M.L."/>
            <person name="Kohn L.M."/>
            <person name="Birren B."/>
            <person name="Ma L.-J."/>
            <person name="Dean R.A."/>
        </authorList>
    </citation>
    <scope>NUCLEOTIDE SEQUENCE</scope>
    <source>
        <strain evidence="2">ATCC 64411 / 73-15</strain>
    </source>
</reference>
<dbReference type="AlphaFoldDB" id="A0A0C4DMB5"/>
<dbReference type="EMBL" id="GL876966">
    <property type="protein sequence ID" value="KLU81838.1"/>
    <property type="molecule type" value="Genomic_DNA"/>
</dbReference>
<protein>
    <submittedName>
        <fullName evidence="1 2">Uncharacterized protein</fullName>
    </submittedName>
</protein>
<sequence>MQAIIVSTGARITSIMALRPPRSQYYVSNENVSSAHRKAKAKGSHKQLCTYHVLWLSGQPDDIPSTDFQSYDHTENSLSSPGRQHLRQRGSAARLLCQVRVAFDGVTESESRRERGRQLLRVGFPTHLYGHTLIEALVPTIPLSILANAGTY</sequence>
<evidence type="ECO:0000313" key="2">
    <source>
        <dbReference type="EnsemblFungi" id="MAPG_00919T0"/>
    </source>
</evidence>
<dbReference type="VEuPathDB" id="FungiDB:MAPG_00919"/>
<dbReference type="EnsemblFungi" id="MAPG_00919T0">
    <property type="protein sequence ID" value="MAPG_00919T0"/>
    <property type="gene ID" value="MAPG_00919"/>
</dbReference>
<organism evidence="2 3">
    <name type="scientific">Magnaporthiopsis poae (strain ATCC 64411 / 73-15)</name>
    <name type="common">Kentucky bluegrass fungus</name>
    <name type="synonym">Magnaporthe poae</name>
    <dbReference type="NCBI Taxonomy" id="644358"/>
    <lineage>
        <taxon>Eukaryota</taxon>
        <taxon>Fungi</taxon>
        <taxon>Dikarya</taxon>
        <taxon>Ascomycota</taxon>
        <taxon>Pezizomycotina</taxon>
        <taxon>Sordariomycetes</taxon>
        <taxon>Sordariomycetidae</taxon>
        <taxon>Magnaporthales</taxon>
        <taxon>Magnaporthaceae</taxon>
        <taxon>Magnaporthiopsis</taxon>
    </lineage>
</organism>
<proteinExistence type="predicted"/>
<reference evidence="2" key="5">
    <citation type="submission" date="2015-06" db="UniProtKB">
        <authorList>
            <consortium name="EnsemblFungi"/>
        </authorList>
    </citation>
    <scope>IDENTIFICATION</scope>
    <source>
        <strain evidence="2">ATCC 64411</strain>
    </source>
</reference>
<reference evidence="1" key="2">
    <citation type="submission" date="2010-05" db="EMBL/GenBank/DDBJ databases">
        <title>The Genome Sequence of Magnaporthe poae strain ATCC 64411.</title>
        <authorList>
            <consortium name="The Broad Institute Genome Sequencing Platform"/>
            <consortium name="Broad Institute Genome Sequencing Center for Infectious Disease"/>
            <person name="Ma L.-J."/>
            <person name="Dead R."/>
            <person name="Young S."/>
            <person name="Zeng Q."/>
            <person name="Koehrsen M."/>
            <person name="Alvarado L."/>
            <person name="Berlin A."/>
            <person name="Chapman S.B."/>
            <person name="Chen Z."/>
            <person name="Freedman E."/>
            <person name="Gellesch M."/>
            <person name="Goldberg J."/>
            <person name="Griggs A."/>
            <person name="Gujja S."/>
            <person name="Heilman E.R."/>
            <person name="Heiman D."/>
            <person name="Hepburn T."/>
            <person name="Howarth C."/>
            <person name="Jen D."/>
            <person name="Larson L."/>
            <person name="Mehta T."/>
            <person name="Neiman D."/>
            <person name="Pearson M."/>
            <person name="Roberts A."/>
            <person name="Saif S."/>
            <person name="Shea T."/>
            <person name="Shenoy N."/>
            <person name="Sisk P."/>
            <person name="Stolte C."/>
            <person name="Sykes S."/>
            <person name="Walk T."/>
            <person name="White J."/>
            <person name="Yandava C."/>
            <person name="Haas B."/>
            <person name="Nusbaum C."/>
            <person name="Birren B."/>
        </authorList>
    </citation>
    <scope>NUCLEOTIDE SEQUENCE</scope>
    <source>
        <strain evidence="1">ATCC 64411</strain>
    </source>
</reference>
<name>A0A0C4DMB5_MAGP6</name>
<evidence type="ECO:0000313" key="3">
    <source>
        <dbReference type="Proteomes" id="UP000011715"/>
    </source>
</evidence>
<gene>
    <name evidence="1" type="ORF">MAPG_00919</name>
</gene>
<evidence type="ECO:0000313" key="1">
    <source>
        <dbReference type="EMBL" id="KLU81838.1"/>
    </source>
</evidence>
<keyword evidence="3" id="KW-1185">Reference proteome</keyword>
<dbReference type="EMBL" id="ADBL01000223">
    <property type="status" value="NOT_ANNOTATED_CDS"/>
    <property type="molecule type" value="Genomic_DNA"/>
</dbReference>